<comment type="caution">
    <text evidence="1">The sequence shown here is derived from an EMBL/GenBank/DDBJ whole genome shotgun (WGS) entry which is preliminary data.</text>
</comment>
<evidence type="ECO:0000313" key="1">
    <source>
        <dbReference type="EMBL" id="RHL30039.1"/>
    </source>
</evidence>
<sequence>MQLNKRDIQRTLIVIPCRLYLGERGEFDCLLIGNHIFFKVKKRWRNIKLDKRGFENETFFTKNDLILGK</sequence>
<evidence type="ECO:0000313" key="2">
    <source>
        <dbReference type="Proteomes" id="UP000283297"/>
    </source>
</evidence>
<name>A0A415K158_9FIRM</name>
<gene>
    <name evidence="1" type="ORF">DW028_05310</name>
</gene>
<dbReference type="EMBL" id="QRON01000002">
    <property type="protein sequence ID" value="RHL30039.1"/>
    <property type="molecule type" value="Genomic_DNA"/>
</dbReference>
<accession>A0A415K158</accession>
<reference evidence="1 2" key="1">
    <citation type="submission" date="2018-08" db="EMBL/GenBank/DDBJ databases">
        <title>A genome reference for cultivated species of the human gut microbiota.</title>
        <authorList>
            <person name="Zou Y."/>
            <person name="Xue W."/>
            <person name="Luo G."/>
        </authorList>
    </citation>
    <scope>NUCLEOTIDE SEQUENCE [LARGE SCALE GENOMIC DNA]</scope>
    <source>
        <strain evidence="1 2">AF38-24</strain>
    </source>
</reference>
<dbReference type="AlphaFoldDB" id="A0A415K158"/>
<organism evidence="1 2">
    <name type="scientific">Agathobacter rectalis</name>
    <dbReference type="NCBI Taxonomy" id="39491"/>
    <lineage>
        <taxon>Bacteria</taxon>
        <taxon>Bacillati</taxon>
        <taxon>Bacillota</taxon>
        <taxon>Clostridia</taxon>
        <taxon>Lachnospirales</taxon>
        <taxon>Lachnospiraceae</taxon>
        <taxon>Agathobacter</taxon>
    </lineage>
</organism>
<dbReference type="Proteomes" id="UP000283297">
    <property type="component" value="Unassembled WGS sequence"/>
</dbReference>
<proteinExistence type="predicted"/>
<protein>
    <submittedName>
        <fullName evidence="1">Uncharacterized protein</fullName>
    </submittedName>
</protein>